<evidence type="ECO:0000313" key="7">
    <source>
        <dbReference type="EMBL" id="NMM03271.1"/>
    </source>
</evidence>
<dbReference type="PROSITE" id="PS01081">
    <property type="entry name" value="HTH_TETR_1"/>
    <property type="match status" value="1"/>
</dbReference>
<evidence type="ECO:0000256" key="2">
    <source>
        <dbReference type="ARBA" id="ARBA00023015"/>
    </source>
</evidence>
<dbReference type="InterPro" id="IPR001647">
    <property type="entry name" value="HTH_TetR"/>
</dbReference>
<keyword evidence="3 5" id="KW-0238">DNA-binding</keyword>
<evidence type="ECO:0000259" key="6">
    <source>
        <dbReference type="PROSITE" id="PS50977"/>
    </source>
</evidence>
<evidence type="ECO:0000256" key="3">
    <source>
        <dbReference type="ARBA" id="ARBA00023125"/>
    </source>
</evidence>
<keyword evidence="2" id="KW-0805">Transcription regulation</keyword>
<reference evidence="7 8" key="1">
    <citation type="submission" date="2020-04" db="EMBL/GenBank/DDBJ databases">
        <title>Paraburkholderia sp. RP-4-7 isolated from soil.</title>
        <authorList>
            <person name="Dahal R.H."/>
        </authorList>
    </citation>
    <scope>NUCLEOTIDE SEQUENCE [LARGE SCALE GENOMIC DNA]</scope>
    <source>
        <strain evidence="7 8">RP-4-7</strain>
    </source>
</reference>
<dbReference type="GO" id="GO:0003700">
    <property type="term" value="F:DNA-binding transcription factor activity"/>
    <property type="evidence" value="ECO:0007669"/>
    <property type="project" value="TreeGrafter"/>
</dbReference>
<gene>
    <name evidence="7" type="ORF">HHL24_35905</name>
</gene>
<evidence type="ECO:0000256" key="1">
    <source>
        <dbReference type="ARBA" id="ARBA00022491"/>
    </source>
</evidence>
<sequence>MPSVEVSEPKVYCEARLTFHFMSMSSQKSIATLRAERGQAKAPQRARGHARVAALLEAAGTEFADKGYDAATMTAIASRAGASIGSLYQFFPTKDRIAGALLESYLNALAETFHELREAAPSLDVSLLASRLTRTFVKFRATHPAFAVLVETYSYALPRTMSIRESLRREIESVLAEVAPHLAPAEIAVRAAVIQQIMKAAVAVNGDASIASRKAVMDELEGLMRHYLQDAIQRANLDTLTSS</sequence>
<dbReference type="PANTHER" id="PTHR30055:SF234">
    <property type="entry name" value="HTH-TYPE TRANSCRIPTIONAL REGULATOR BETI"/>
    <property type="match status" value="1"/>
</dbReference>
<accession>A0A848INA5</accession>
<name>A0A848INA5_9BURK</name>
<dbReference type="AlphaFoldDB" id="A0A848INA5"/>
<dbReference type="SUPFAM" id="SSF46689">
    <property type="entry name" value="Homeodomain-like"/>
    <property type="match status" value="1"/>
</dbReference>
<feature type="DNA-binding region" description="H-T-H motif" evidence="5">
    <location>
        <begin position="72"/>
        <end position="91"/>
    </location>
</feature>
<keyword evidence="1" id="KW-0678">Repressor</keyword>
<evidence type="ECO:0000313" key="8">
    <source>
        <dbReference type="Proteomes" id="UP000544134"/>
    </source>
</evidence>
<evidence type="ECO:0000256" key="4">
    <source>
        <dbReference type="ARBA" id="ARBA00023163"/>
    </source>
</evidence>
<feature type="domain" description="HTH tetR-type" evidence="6">
    <location>
        <begin position="49"/>
        <end position="109"/>
    </location>
</feature>
<dbReference type="PRINTS" id="PR00455">
    <property type="entry name" value="HTHTETR"/>
</dbReference>
<dbReference type="InterPro" id="IPR009057">
    <property type="entry name" value="Homeodomain-like_sf"/>
</dbReference>
<protein>
    <submittedName>
        <fullName evidence="7">TetR/AcrR family transcriptional regulator</fullName>
    </submittedName>
</protein>
<evidence type="ECO:0000256" key="5">
    <source>
        <dbReference type="PROSITE-ProRule" id="PRU00335"/>
    </source>
</evidence>
<keyword evidence="4" id="KW-0804">Transcription</keyword>
<organism evidence="7 8">
    <name type="scientific">Paraburkholderia polaris</name>
    <dbReference type="NCBI Taxonomy" id="2728848"/>
    <lineage>
        <taxon>Bacteria</taxon>
        <taxon>Pseudomonadati</taxon>
        <taxon>Pseudomonadota</taxon>
        <taxon>Betaproteobacteria</taxon>
        <taxon>Burkholderiales</taxon>
        <taxon>Burkholderiaceae</taxon>
        <taxon>Paraburkholderia</taxon>
    </lineage>
</organism>
<dbReference type="Gene3D" id="1.10.357.10">
    <property type="entry name" value="Tetracycline Repressor, domain 2"/>
    <property type="match status" value="1"/>
</dbReference>
<dbReference type="InterPro" id="IPR041669">
    <property type="entry name" value="TetR_C_15"/>
</dbReference>
<dbReference type="InterPro" id="IPR050109">
    <property type="entry name" value="HTH-type_TetR-like_transc_reg"/>
</dbReference>
<dbReference type="InterPro" id="IPR023772">
    <property type="entry name" value="DNA-bd_HTH_TetR-type_CS"/>
</dbReference>
<comment type="caution">
    <text evidence="7">The sequence shown here is derived from an EMBL/GenBank/DDBJ whole genome shotgun (WGS) entry which is preliminary data.</text>
</comment>
<dbReference type="Pfam" id="PF17918">
    <property type="entry name" value="TetR_C_15"/>
    <property type="match status" value="1"/>
</dbReference>
<keyword evidence="8" id="KW-1185">Reference proteome</keyword>
<dbReference type="EMBL" id="JABBGJ010000050">
    <property type="protein sequence ID" value="NMM03271.1"/>
    <property type="molecule type" value="Genomic_DNA"/>
</dbReference>
<dbReference type="Pfam" id="PF00440">
    <property type="entry name" value="TetR_N"/>
    <property type="match status" value="1"/>
</dbReference>
<dbReference type="PROSITE" id="PS50977">
    <property type="entry name" value="HTH_TETR_2"/>
    <property type="match status" value="1"/>
</dbReference>
<dbReference type="PANTHER" id="PTHR30055">
    <property type="entry name" value="HTH-TYPE TRANSCRIPTIONAL REGULATOR RUTR"/>
    <property type="match status" value="1"/>
</dbReference>
<dbReference type="Proteomes" id="UP000544134">
    <property type="component" value="Unassembled WGS sequence"/>
</dbReference>
<proteinExistence type="predicted"/>
<dbReference type="GO" id="GO:0000976">
    <property type="term" value="F:transcription cis-regulatory region binding"/>
    <property type="evidence" value="ECO:0007669"/>
    <property type="project" value="TreeGrafter"/>
</dbReference>